<protein>
    <submittedName>
        <fullName evidence="2">Uncharacterized protein</fullName>
    </submittedName>
</protein>
<accession>A0A3G4RXT1</accession>
<proteinExistence type="predicted"/>
<dbReference type="EMBL" id="MH847776">
    <property type="protein sequence ID" value="AYU70475.1"/>
    <property type="molecule type" value="Genomic_DNA"/>
</dbReference>
<keyword evidence="2" id="KW-0614">Plasmid</keyword>
<feature type="compositionally biased region" description="Low complexity" evidence="1">
    <location>
        <begin position="80"/>
        <end position="89"/>
    </location>
</feature>
<sequence>MRDLCAQLKTSKAVLLQLPACPSTVLGSFPSPSDNLVNGPLFFGSDSDSLFNFSSSFRRFFSLLFSPDIHGKSPRSNDGSNISHHSSNVNHDRST</sequence>
<gene>
    <name evidence="2" type="ORF">D0362_00274</name>
</gene>
<evidence type="ECO:0000313" key="2">
    <source>
        <dbReference type="EMBL" id="AYU70475.1"/>
    </source>
</evidence>
<organism evidence="2">
    <name type="scientific">Escherichia coli</name>
    <dbReference type="NCBI Taxonomy" id="562"/>
    <lineage>
        <taxon>Bacteria</taxon>
        <taxon>Pseudomonadati</taxon>
        <taxon>Pseudomonadota</taxon>
        <taxon>Gammaproteobacteria</taxon>
        <taxon>Enterobacterales</taxon>
        <taxon>Enterobacteriaceae</taxon>
        <taxon>Escherichia</taxon>
    </lineage>
</organism>
<feature type="region of interest" description="Disordered" evidence="1">
    <location>
        <begin position="72"/>
        <end position="95"/>
    </location>
</feature>
<evidence type="ECO:0000256" key="1">
    <source>
        <dbReference type="SAM" id="MobiDB-lite"/>
    </source>
</evidence>
<dbReference type="AlphaFoldDB" id="A0A3G4RXT1"/>
<reference evidence="2" key="1">
    <citation type="journal article" date="2018" name="Vet. Microbiol.">
        <title>Characterization of plasmids harboring blaCTX-M genes in Escherichia coli from French pigs.</title>
        <authorList>
            <person name="Lucas P."/>
            <person name="Jouy E."/>
            <person name="Le Devendec L."/>
            <person name="de Boisseson C."/>
            <person name="Perrin-Guyomard A."/>
            <person name="Jove T."/>
            <person name="Blanchard Y."/>
            <person name="Touzain F."/>
            <person name="Kempf I."/>
        </authorList>
    </citation>
    <scope>NUCLEOTIDE SEQUENCE</scope>
    <source>
        <strain evidence="2">13-032</strain>
        <plasmid evidence="2">p13-032</plasmid>
    </source>
</reference>
<geneLocation type="plasmid" evidence="2">
    <name>p13-032</name>
</geneLocation>
<name>A0A3G4RXT1_ECOLX</name>